<dbReference type="PANTHER" id="PTHR12526">
    <property type="entry name" value="GLYCOSYLTRANSFERASE"/>
    <property type="match status" value="1"/>
</dbReference>
<sequence length="407" mass="44663">MRVLLVAPNASARMGGEAILPLHWLRELRALGVDAHLLTHERCRAELEDSPYAEMPISYVADSSGERAVWRFQKGAKGFAWRASGFLLSLLSMMRLGKEVRRKVDAEGFDLIHQVIPVSPRLASPVTHKTVPVVIGPLNGNMRFPDGFAKDYGDGSEAAEEMARGLSAFTHRLLPGKPNAARILVSNQRTEEGLPEGVNRGRVTHFIENGVDLDQWQASSPLPEGPARFIFVGRLVNWKAVDILLDAFSRLDAGETLTICGDGPERGRLERFAKARGLEDRVTFTGRVPQDEITARVADSHVLVLPSLYECGGAVVLEAMAMERAVIASDWGGPSDYVTPETGILIEPTSRQGFSDALANAMRDLGGDMDRIKSMGQAGRKRVEQHFAWKKKGEAMLRIYKEILGGS</sequence>
<name>A0ABV7MAN8_9PROT</name>
<dbReference type="InterPro" id="IPR001296">
    <property type="entry name" value="Glyco_trans_1"/>
</dbReference>
<evidence type="ECO:0000259" key="1">
    <source>
        <dbReference type="Pfam" id="PF00534"/>
    </source>
</evidence>
<dbReference type="Gene3D" id="3.40.50.2000">
    <property type="entry name" value="Glycogen Phosphorylase B"/>
    <property type="match status" value="2"/>
</dbReference>
<protein>
    <submittedName>
        <fullName evidence="2">Glycosyltransferase family 4 protein</fullName>
        <ecNumber evidence="2">2.4.-.-</ecNumber>
    </submittedName>
</protein>
<comment type="caution">
    <text evidence="2">The sequence shown here is derived from an EMBL/GenBank/DDBJ whole genome shotgun (WGS) entry which is preliminary data.</text>
</comment>
<dbReference type="GO" id="GO:0016757">
    <property type="term" value="F:glycosyltransferase activity"/>
    <property type="evidence" value="ECO:0007669"/>
    <property type="project" value="UniProtKB-KW"/>
</dbReference>
<dbReference type="EC" id="2.4.-.-" evidence="2"/>
<feature type="domain" description="Glycosyl transferase family 1" evidence="1">
    <location>
        <begin position="215"/>
        <end position="381"/>
    </location>
</feature>
<dbReference type="Proteomes" id="UP001595607">
    <property type="component" value="Unassembled WGS sequence"/>
</dbReference>
<keyword evidence="2" id="KW-0328">Glycosyltransferase</keyword>
<dbReference type="PANTHER" id="PTHR12526:SF584">
    <property type="entry name" value="GLYCOSYLTRANSFERASE"/>
    <property type="match status" value="1"/>
</dbReference>
<organism evidence="2 3">
    <name type="scientific">Parvularcula lutaonensis</name>
    <dbReference type="NCBI Taxonomy" id="491923"/>
    <lineage>
        <taxon>Bacteria</taxon>
        <taxon>Pseudomonadati</taxon>
        <taxon>Pseudomonadota</taxon>
        <taxon>Alphaproteobacteria</taxon>
        <taxon>Parvularculales</taxon>
        <taxon>Parvularculaceae</taxon>
        <taxon>Parvularcula</taxon>
    </lineage>
</organism>
<reference evidence="3" key="1">
    <citation type="journal article" date="2019" name="Int. J. Syst. Evol. Microbiol.">
        <title>The Global Catalogue of Microorganisms (GCM) 10K type strain sequencing project: providing services to taxonomists for standard genome sequencing and annotation.</title>
        <authorList>
            <consortium name="The Broad Institute Genomics Platform"/>
            <consortium name="The Broad Institute Genome Sequencing Center for Infectious Disease"/>
            <person name="Wu L."/>
            <person name="Ma J."/>
        </authorList>
    </citation>
    <scope>NUCLEOTIDE SEQUENCE [LARGE SCALE GENOMIC DNA]</scope>
    <source>
        <strain evidence="3">KCTC 22245</strain>
    </source>
</reference>
<keyword evidence="2" id="KW-0808">Transferase</keyword>
<dbReference type="SUPFAM" id="SSF53756">
    <property type="entry name" value="UDP-Glycosyltransferase/glycogen phosphorylase"/>
    <property type="match status" value="1"/>
</dbReference>
<evidence type="ECO:0000313" key="2">
    <source>
        <dbReference type="EMBL" id="MFC3302276.1"/>
    </source>
</evidence>
<dbReference type="RefSeq" id="WP_189570387.1">
    <property type="nucleotide sequence ID" value="NZ_BMXU01000001.1"/>
</dbReference>
<gene>
    <name evidence="2" type="ORF">ACFONP_05975</name>
</gene>
<dbReference type="Pfam" id="PF00534">
    <property type="entry name" value="Glycos_transf_1"/>
    <property type="match status" value="1"/>
</dbReference>
<proteinExistence type="predicted"/>
<dbReference type="CDD" id="cd03801">
    <property type="entry name" value="GT4_PimA-like"/>
    <property type="match status" value="1"/>
</dbReference>
<keyword evidence="3" id="KW-1185">Reference proteome</keyword>
<dbReference type="EMBL" id="JBHRVA010000002">
    <property type="protein sequence ID" value="MFC3302276.1"/>
    <property type="molecule type" value="Genomic_DNA"/>
</dbReference>
<evidence type="ECO:0000313" key="3">
    <source>
        <dbReference type="Proteomes" id="UP001595607"/>
    </source>
</evidence>
<accession>A0ABV7MAN8</accession>